<name>A0AAV7TP26_PLEWA</name>
<evidence type="ECO:0000313" key="2">
    <source>
        <dbReference type="EMBL" id="KAJ1177975.1"/>
    </source>
</evidence>
<evidence type="ECO:0000313" key="3">
    <source>
        <dbReference type="Proteomes" id="UP001066276"/>
    </source>
</evidence>
<keyword evidence="3" id="KW-1185">Reference proteome</keyword>
<evidence type="ECO:0000256" key="1">
    <source>
        <dbReference type="SAM" id="MobiDB-lite"/>
    </source>
</evidence>
<feature type="compositionally biased region" description="Basic and acidic residues" evidence="1">
    <location>
        <begin position="52"/>
        <end position="61"/>
    </location>
</feature>
<organism evidence="2 3">
    <name type="scientific">Pleurodeles waltl</name>
    <name type="common">Iberian ribbed newt</name>
    <dbReference type="NCBI Taxonomy" id="8319"/>
    <lineage>
        <taxon>Eukaryota</taxon>
        <taxon>Metazoa</taxon>
        <taxon>Chordata</taxon>
        <taxon>Craniata</taxon>
        <taxon>Vertebrata</taxon>
        <taxon>Euteleostomi</taxon>
        <taxon>Amphibia</taxon>
        <taxon>Batrachia</taxon>
        <taxon>Caudata</taxon>
        <taxon>Salamandroidea</taxon>
        <taxon>Salamandridae</taxon>
        <taxon>Pleurodelinae</taxon>
        <taxon>Pleurodeles</taxon>
    </lineage>
</organism>
<gene>
    <name evidence="2" type="ORF">NDU88_003225</name>
</gene>
<protein>
    <submittedName>
        <fullName evidence="2">Uncharacterized protein</fullName>
    </submittedName>
</protein>
<comment type="caution">
    <text evidence="2">The sequence shown here is derived from an EMBL/GenBank/DDBJ whole genome shotgun (WGS) entry which is preliminary data.</text>
</comment>
<sequence>MTHEAVILLPRLNNEGGEGTEDSCPHSAVTLPRLNNKGGEGAEDSCPVRGGRWIEGKDSSPGREAASAATLKPAPLSLPGFRLSRGIPRDPSVNRGGCRNTNAGRGAPRDRAVGRGEIGVAVSVAA</sequence>
<accession>A0AAV7TP26</accession>
<reference evidence="2" key="1">
    <citation type="journal article" date="2022" name="bioRxiv">
        <title>Sequencing and chromosome-scale assembly of the giantPleurodeles waltlgenome.</title>
        <authorList>
            <person name="Brown T."/>
            <person name="Elewa A."/>
            <person name="Iarovenko S."/>
            <person name="Subramanian E."/>
            <person name="Araus A.J."/>
            <person name="Petzold A."/>
            <person name="Susuki M."/>
            <person name="Suzuki K.-i.T."/>
            <person name="Hayashi T."/>
            <person name="Toyoda A."/>
            <person name="Oliveira C."/>
            <person name="Osipova E."/>
            <person name="Leigh N.D."/>
            <person name="Simon A."/>
            <person name="Yun M.H."/>
        </authorList>
    </citation>
    <scope>NUCLEOTIDE SEQUENCE</scope>
    <source>
        <strain evidence="2">20211129_DDA</strain>
        <tissue evidence="2">Liver</tissue>
    </source>
</reference>
<dbReference type="Proteomes" id="UP001066276">
    <property type="component" value="Chromosome 3_2"/>
</dbReference>
<dbReference type="EMBL" id="JANPWB010000006">
    <property type="protein sequence ID" value="KAJ1177975.1"/>
    <property type="molecule type" value="Genomic_DNA"/>
</dbReference>
<dbReference type="AlphaFoldDB" id="A0AAV7TP26"/>
<feature type="region of interest" description="Disordered" evidence="1">
    <location>
        <begin position="10"/>
        <end position="118"/>
    </location>
</feature>
<proteinExistence type="predicted"/>